<evidence type="ECO:0000313" key="2">
    <source>
        <dbReference type="Proteomes" id="UP001234989"/>
    </source>
</evidence>
<organism evidence="1 2">
    <name type="scientific">Solanum verrucosum</name>
    <dbReference type="NCBI Taxonomy" id="315347"/>
    <lineage>
        <taxon>Eukaryota</taxon>
        <taxon>Viridiplantae</taxon>
        <taxon>Streptophyta</taxon>
        <taxon>Embryophyta</taxon>
        <taxon>Tracheophyta</taxon>
        <taxon>Spermatophyta</taxon>
        <taxon>Magnoliopsida</taxon>
        <taxon>eudicotyledons</taxon>
        <taxon>Gunneridae</taxon>
        <taxon>Pentapetalae</taxon>
        <taxon>asterids</taxon>
        <taxon>lamiids</taxon>
        <taxon>Solanales</taxon>
        <taxon>Solanaceae</taxon>
        <taxon>Solanoideae</taxon>
        <taxon>Solaneae</taxon>
        <taxon>Solanum</taxon>
    </lineage>
</organism>
<sequence>MAPVKLKELRDHLKNLWDKDFIRPSISPWGAPIWFVWKKHGSLCKANMVADALNRLSMSSVAHLEDGNNELVHDVHRLASLGVCLVHDVHRLARMV</sequence>
<proteinExistence type="predicted"/>
<evidence type="ECO:0000313" key="1">
    <source>
        <dbReference type="EMBL" id="WMV41741.1"/>
    </source>
</evidence>
<keyword evidence="2" id="KW-1185">Reference proteome</keyword>
<dbReference type="SUPFAM" id="SSF56672">
    <property type="entry name" value="DNA/RNA polymerases"/>
    <property type="match status" value="1"/>
</dbReference>
<reference evidence="1" key="1">
    <citation type="submission" date="2023-08" db="EMBL/GenBank/DDBJ databases">
        <title>A de novo genome assembly of Solanum verrucosum Schlechtendal, a Mexican diploid species geographically isolated from the other diploid A-genome species in potato relatives.</title>
        <authorList>
            <person name="Hosaka K."/>
        </authorList>
    </citation>
    <scope>NUCLEOTIDE SEQUENCE</scope>
    <source>
        <tissue evidence="1">Young leaves</tissue>
    </source>
</reference>
<dbReference type="Gene3D" id="3.10.10.10">
    <property type="entry name" value="HIV Type 1 Reverse Transcriptase, subunit A, domain 1"/>
    <property type="match status" value="1"/>
</dbReference>
<dbReference type="EMBL" id="CP133619">
    <property type="protein sequence ID" value="WMV41741.1"/>
    <property type="molecule type" value="Genomic_DNA"/>
</dbReference>
<protein>
    <submittedName>
        <fullName evidence="1">Uncharacterized protein</fullName>
    </submittedName>
</protein>
<dbReference type="Proteomes" id="UP001234989">
    <property type="component" value="Chromosome 8"/>
</dbReference>
<dbReference type="AlphaFoldDB" id="A0AAF0U9U9"/>
<name>A0AAF0U9U9_SOLVR</name>
<gene>
    <name evidence="1" type="ORF">MTR67_035126</name>
</gene>
<accession>A0AAF0U9U9</accession>
<dbReference type="InterPro" id="IPR043502">
    <property type="entry name" value="DNA/RNA_pol_sf"/>
</dbReference>